<dbReference type="PRINTS" id="PR00455">
    <property type="entry name" value="HTHTETR"/>
</dbReference>
<sequence length="227" mass="25243">MPPKPHTAAAEDACACGLKAVARRLGIRERAKALRPGQILEAARDEFCQHGFAATRLEDIARRAGISKALIYVYYPTKTDLFLAVARHVTDPIKGADFVLDPERSAEDQLRHEHERFYANLLQDEHTLGILRLIISESHRVPEIGQFYALELVGGEIESLRDLIRHGMARGEFAPDALERLTGIEDIVIAPGIMIMLTQIIGGGVKYDLSKWSRTHLDMVLGLLKTA</sequence>
<dbReference type="Pfam" id="PF00440">
    <property type="entry name" value="TetR_N"/>
    <property type="match status" value="1"/>
</dbReference>
<evidence type="ECO:0000313" key="7">
    <source>
        <dbReference type="Proteomes" id="UP000278756"/>
    </source>
</evidence>
<organism evidence="6 7">
    <name type="scientific">Asticcacaulis excentricus</name>
    <dbReference type="NCBI Taxonomy" id="78587"/>
    <lineage>
        <taxon>Bacteria</taxon>
        <taxon>Pseudomonadati</taxon>
        <taxon>Pseudomonadota</taxon>
        <taxon>Alphaproteobacteria</taxon>
        <taxon>Caulobacterales</taxon>
        <taxon>Caulobacteraceae</taxon>
        <taxon>Asticcacaulis</taxon>
    </lineage>
</organism>
<dbReference type="InterPro" id="IPR036271">
    <property type="entry name" value="Tet_transcr_reg_TetR-rel_C_sf"/>
</dbReference>
<evidence type="ECO:0000256" key="4">
    <source>
        <dbReference type="PROSITE-ProRule" id="PRU00335"/>
    </source>
</evidence>
<dbReference type="GO" id="GO:0000976">
    <property type="term" value="F:transcription cis-regulatory region binding"/>
    <property type="evidence" value="ECO:0007669"/>
    <property type="project" value="TreeGrafter"/>
</dbReference>
<reference evidence="7" key="2">
    <citation type="journal article" date="2017" name="Plant Physiol. Biochem.">
        <title>Differential oxidative and antioxidative response of duckweed Lemna minor toward plant growth promoting/inhibiting bacteria.</title>
        <authorList>
            <person name="Ishizawa H."/>
            <person name="Kuroda M."/>
            <person name="Morikawa M."/>
            <person name="Ike M."/>
        </authorList>
    </citation>
    <scope>NUCLEOTIDE SEQUENCE [LARGE SCALE GENOMIC DNA]</scope>
    <source>
        <strain evidence="7">M6</strain>
    </source>
</reference>
<name>A0A3G9GAW6_9CAUL</name>
<evidence type="ECO:0000256" key="2">
    <source>
        <dbReference type="ARBA" id="ARBA00023125"/>
    </source>
</evidence>
<protein>
    <submittedName>
        <fullName evidence="6">Transcriptional regulator, TetR family</fullName>
    </submittedName>
</protein>
<dbReference type="OrthoDB" id="7185252at2"/>
<dbReference type="EMBL" id="AP018828">
    <property type="protein sequence ID" value="BBF81608.1"/>
    <property type="molecule type" value="Genomic_DNA"/>
</dbReference>
<keyword evidence="2 4" id="KW-0238">DNA-binding</keyword>
<dbReference type="InterPro" id="IPR039536">
    <property type="entry name" value="TetR_C_Proteobacteria"/>
</dbReference>
<keyword evidence="1" id="KW-0805">Transcription regulation</keyword>
<dbReference type="AlphaFoldDB" id="A0A3G9GAW6"/>
<reference evidence="7" key="1">
    <citation type="journal article" date="2017" name="Biotechnol. Biofuels">
        <title>Evaluation of environmental bacterial communities as a factor affecting the growth of duckweed Lemna minor.</title>
        <authorList>
            <person name="Ishizawa H."/>
            <person name="Kuroda M."/>
            <person name="Morikawa M."/>
            <person name="Ike M."/>
        </authorList>
    </citation>
    <scope>NUCLEOTIDE SEQUENCE [LARGE SCALE GENOMIC DNA]</scope>
    <source>
        <strain evidence="7">M6</strain>
    </source>
</reference>
<feature type="domain" description="HTH tetR-type" evidence="5">
    <location>
        <begin position="33"/>
        <end position="93"/>
    </location>
</feature>
<dbReference type="Proteomes" id="UP000278756">
    <property type="component" value="Chromosome 2"/>
</dbReference>
<dbReference type="PANTHER" id="PTHR30055:SF234">
    <property type="entry name" value="HTH-TYPE TRANSCRIPTIONAL REGULATOR BETI"/>
    <property type="match status" value="1"/>
</dbReference>
<dbReference type="PROSITE" id="PS50977">
    <property type="entry name" value="HTH_TETR_2"/>
    <property type="match status" value="1"/>
</dbReference>
<evidence type="ECO:0000256" key="1">
    <source>
        <dbReference type="ARBA" id="ARBA00023015"/>
    </source>
</evidence>
<dbReference type="Pfam" id="PF14246">
    <property type="entry name" value="TetR_C_7"/>
    <property type="match status" value="1"/>
</dbReference>
<evidence type="ECO:0000256" key="3">
    <source>
        <dbReference type="ARBA" id="ARBA00023163"/>
    </source>
</evidence>
<dbReference type="SUPFAM" id="SSF48498">
    <property type="entry name" value="Tetracyclin repressor-like, C-terminal domain"/>
    <property type="match status" value="1"/>
</dbReference>
<feature type="DNA-binding region" description="H-T-H motif" evidence="4">
    <location>
        <begin position="56"/>
        <end position="75"/>
    </location>
</feature>
<accession>A0A3G9GAW6</accession>
<dbReference type="RefSeq" id="WP_126423061.1">
    <property type="nucleotide sequence ID" value="NZ_AP018828.1"/>
</dbReference>
<dbReference type="FunFam" id="1.10.10.60:FF:000141">
    <property type="entry name" value="TetR family transcriptional regulator"/>
    <property type="match status" value="1"/>
</dbReference>
<dbReference type="PANTHER" id="PTHR30055">
    <property type="entry name" value="HTH-TYPE TRANSCRIPTIONAL REGULATOR RUTR"/>
    <property type="match status" value="1"/>
</dbReference>
<gene>
    <name evidence="6" type="ORF">EM6_2210</name>
</gene>
<keyword evidence="3" id="KW-0804">Transcription</keyword>
<proteinExistence type="predicted"/>
<dbReference type="GO" id="GO:0003700">
    <property type="term" value="F:DNA-binding transcription factor activity"/>
    <property type="evidence" value="ECO:0007669"/>
    <property type="project" value="TreeGrafter"/>
</dbReference>
<evidence type="ECO:0000259" key="5">
    <source>
        <dbReference type="PROSITE" id="PS50977"/>
    </source>
</evidence>
<dbReference type="Gene3D" id="1.10.357.10">
    <property type="entry name" value="Tetracycline Repressor, domain 2"/>
    <property type="match status" value="1"/>
</dbReference>
<dbReference type="InterPro" id="IPR050109">
    <property type="entry name" value="HTH-type_TetR-like_transc_reg"/>
</dbReference>
<dbReference type="InterPro" id="IPR001647">
    <property type="entry name" value="HTH_TetR"/>
</dbReference>
<dbReference type="SUPFAM" id="SSF46689">
    <property type="entry name" value="Homeodomain-like"/>
    <property type="match status" value="1"/>
</dbReference>
<evidence type="ECO:0000313" key="6">
    <source>
        <dbReference type="EMBL" id="BBF81608.1"/>
    </source>
</evidence>
<dbReference type="InterPro" id="IPR009057">
    <property type="entry name" value="Homeodomain-like_sf"/>
</dbReference>